<dbReference type="Pfam" id="PF13410">
    <property type="entry name" value="GST_C_2"/>
    <property type="match status" value="1"/>
</dbReference>
<evidence type="ECO:0000313" key="2">
    <source>
        <dbReference type="EMBL" id="MDP4538781.1"/>
    </source>
</evidence>
<dbReference type="Gene3D" id="1.20.1050.10">
    <property type="match status" value="1"/>
</dbReference>
<name>A0ABT9H662_9SPHN</name>
<organism evidence="2 3">
    <name type="scientific">Qipengyuania benthica</name>
    <dbReference type="NCBI Taxonomy" id="3067651"/>
    <lineage>
        <taxon>Bacteria</taxon>
        <taxon>Pseudomonadati</taxon>
        <taxon>Pseudomonadota</taxon>
        <taxon>Alphaproteobacteria</taxon>
        <taxon>Sphingomonadales</taxon>
        <taxon>Erythrobacteraceae</taxon>
        <taxon>Qipengyuania</taxon>
    </lineage>
</organism>
<accession>A0ABT9H662</accession>
<gene>
    <name evidence="2" type="ORF">Q9K01_03990</name>
</gene>
<evidence type="ECO:0000259" key="1">
    <source>
        <dbReference type="PROSITE" id="PS50404"/>
    </source>
</evidence>
<comment type="caution">
    <text evidence="2">The sequence shown here is derived from an EMBL/GenBank/DDBJ whole genome shotgun (WGS) entry which is preliminary data.</text>
</comment>
<evidence type="ECO:0000313" key="3">
    <source>
        <dbReference type="Proteomes" id="UP001235664"/>
    </source>
</evidence>
<dbReference type="PANTHER" id="PTHR43968:SF6">
    <property type="entry name" value="GLUTATHIONE S-TRANSFERASE OMEGA"/>
    <property type="match status" value="1"/>
</dbReference>
<sequence>MADPVLYSFRRCPYAMRARLALAVSGARCELREVRLRDKPASLVEASPKGTVPVLVAIDGTVIDESLDIMRWALERHDPEDWLARTDDDLIATCDGPFKRSLDRYKYAERDGTDALAYRAEGLEFLERLDRRLAAQSQLGGSARGFGDAAILPFVRQFVAVDRGWFDAQPLDHLRKWLDDHLASRLFNAIMLRAEPWKPGDPPVWFEPAH</sequence>
<dbReference type="InterPro" id="IPR050983">
    <property type="entry name" value="GST_Omega/HSP26"/>
</dbReference>
<feature type="domain" description="GST N-terminal" evidence="1">
    <location>
        <begin position="2"/>
        <end position="81"/>
    </location>
</feature>
<dbReference type="PROSITE" id="PS50404">
    <property type="entry name" value="GST_NTER"/>
    <property type="match status" value="1"/>
</dbReference>
<dbReference type="Proteomes" id="UP001235664">
    <property type="component" value="Unassembled WGS sequence"/>
</dbReference>
<dbReference type="Pfam" id="PF13417">
    <property type="entry name" value="GST_N_3"/>
    <property type="match status" value="1"/>
</dbReference>
<dbReference type="InterPro" id="IPR004045">
    <property type="entry name" value="Glutathione_S-Trfase_N"/>
</dbReference>
<dbReference type="PANTHER" id="PTHR43968">
    <property type="match status" value="1"/>
</dbReference>
<reference evidence="2 3" key="1">
    <citation type="submission" date="2023-08" db="EMBL/GenBank/DDBJ databases">
        <title>genomic of DY56.</title>
        <authorList>
            <person name="Wang Y."/>
        </authorList>
    </citation>
    <scope>NUCLEOTIDE SEQUENCE [LARGE SCALE GENOMIC DNA]</scope>
    <source>
        <strain evidence="2 3">DY56-A-20</strain>
    </source>
</reference>
<dbReference type="SUPFAM" id="SSF47616">
    <property type="entry name" value="GST C-terminal domain-like"/>
    <property type="match status" value="1"/>
</dbReference>
<dbReference type="RefSeq" id="WP_305929173.1">
    <property type="nucleotide sequence ID" value="NZ_JAVAIL010000001.1"/>
</dbReference>
<dbReference type="CDD" id="cd03060">
    <property type="entry name" value="GST_N_Omega_like"/>
    <property type="match status" value="1"/>
</dbReference>
<dbReference type="CDD" id="cd03196">
    <property type="entry name" value="GST_C_5"/>
    <property type="match status" value="1"/>
</dbReference>
<keyword evidence="3" id="KW-1185">Reference proteome</keyword>
<protein>
    <submittedName>
        <fullName evidence="2">Glutathione S-transferase</fullName>
    </submittedName>
</protein>
<dbReference type="Gene3D" id="3.40.30.10">
    <property type="entry name" value="Glutaredoxin"/>
    <property type="match status" value="1"/>
</dbReference>
<proteinExistence type="predicted"/>
<dbReference type="InterPro" id="IPR036282">
    <property type="entry name" value="Glutathione-S-Trfase_C_sf"/>
</dbReference>
<dbReference type="InterPro" id="IPR036249">
    <property type="entry name" value="Thioredoxin-like_sf"/>
</dbReference>
<dbReference type="SUPFAM" id="SSF52833">
    <property type="entry name" value="Thioredoxin-like"/>
    <property type="match status" value="1"/>
</dbReference>
<dbReference type="EMBL" id="JAVAIL010000001">
    <property type="protein sequence ID" value="MDP4538781.1"/>
    <property type="molecule type" value="Genomic_DNA"/>
</dbReference>